<protein>
    <submittedName>
        <fullName evidence="1">Uncharacterized protein</fullName>
    </submittedName>
</protein>
<organism evidence="1 2">
    <name type="scientific">Caulobacter ginsengisoli</name>
    <dbReference type="NCBI Taxonomy" id="400775"/>
    <lineage>
        <taxon>Bacteria</taxon>
        <taxon>Pseudomonadati</taxon>
        <taxon>Pseudomonadota</taxon>
        <taxon>Alphaproteobacteria</taxon>
        <taxon>Caulobacterales</taxon>
        <taxon>Caulobacteraceae</taxon>
        <taxon>Caulobacter</taxon>
    </lineage>
</organism>
<reference evidence="1 2" key="1">
    <citation type="submission" date="2023-07" db="EMBL/GenBank/DDBJ databases">
        <title>Genomic Encyclopedia of Type Strains, Phase IV (KMG-IV): sequencing the most valuable type-strain genomes for metagenomic binning, comparative biology and taxonomic classification.</title>
        <authorList>
            <person name="Goeker M."/>
        </authorList>
    </citation>
    <scope>NUCLEOTIDE SEQUENCE [LARGE SCALE GENOMIC DNA]</scope>
    <source>
        <strain evidence="1 2">DSM 18695</strain>
    </source>
</reference>
<dbReference type="EMBL" id="JAUSVS010000002">
    <property type="protein sequence ID" value="MDQ0463454.1"/>
    <property type="molecule type" value="Genomic_DNA"/>
</dbReference>
<evidence type="ECO:0000313" key="2">
    <source>
        <dbReference type="Proteomes" id="UP001228905"/>
    </source>
</evidence>
<evidence type="ECO:0000313" key="1">
    <source>
        <dbReference type="EMBL" id="MDQ0463454.1"/>
    </source>
</evidence>
<gene>
    <name evidence="1" type="ORF">QO010_001225</name>
</gene>
<proteinExistence type="predicted"/>
<dbReference type="Proteomes" id="UP001228905">
    <property type="component" value="Unassembled WGS sequence"/>
</dbReference>
<sequence length="49" mass="5037">MAADAAIFVSKRLQRAAFAIVCLIAAQFVIASCQPEPSAMAARVSLGGN</sequence>
<dbReference type="RefSeq" id="WP_307347388.1">
    <property type="nucleotide sequence ID" value="NZ_JAUSVS010000002.1"/>
</dbReference>
<name>A0ABU0IR07_9CAUL</name>
<accession>A0ABU0IR07</accession>
<keyword evidence="2" id="KW-1185">Reference proteome</keyword>
<comment type="caution">
    <text evidence="1">The sequence shown here is derived from an EMBL/GenBank/DDBJ whole genome shotgun (WGS) entry which is preliminary data.</text>
</comment>